<name>A0ABU0GAA8_9HYPH</name>
<keyword evidence="2" id="KW-1185">Reference proteome</keyword>
<gene>
    <name evidence="1" type="ORF">J2045_003339</name>
</gene>
<reference evidence="1 2" key="1">
    <citation type="submission" date="2023-07" db="EMBL/GenBank/DDBJ databases">
        <title>Genomic Encyclopedia of Type Strains, Phase IV (KMG-IV): sequencing the most valuable type-strain genomes for metagenomic binning, comparative biology and taxonomic classification.</title>
        <authorList>
            <person name="Goeker M."/>
        </authorList>
    </citation>
    <scope>NUCLEOTIDE SEQUENCE [LARGE SCALE GENOMIC DNA]</scope>
    <source>
        <strain evidence="1 2">DSM 1111</strain>
    </source>
</reference>
<accession>A0ABU0GAA8</accession>
<evidence type="ECO:0000313" key="2">
    <source>
        <dbReference type="Proteomes" id="UP001238496"/>
    </source>
</evidence>
<sequence>MKTYYAAVEGFIEGAYRKVGESVGKMTDDQAKYLVMAGHVTDVAPAAKDEKKDK</sequence>
<evidence type="ECO:0008006" key="3">
    <source>
        <dbReference type="Google" id="ProtNLM"/>
    </source>
</evidence>
<dbReference type="Proteomes" id="UP001238496">
    <property type="component" value="Unassembled WGS sequence"/>
</dbReference>
<dbReference type="RefSeq" id="WP_307374713.1">
    <property type="nucleotide sequence ID" value="NZ_JAUSUW010000010.1"/>
</dbReference>
<organism evidence="1 2">
    <name type="scientific">Peteryoungia aggregata LMG 23059</name>
    <dbReference type="NCBI Taxonomy" id="1368425"/>
    <lineage>
        <taxon>Bacteria</taxon>
        <taxon>Pseudomonadati</taxon>
        <taxon>Pseudomonadota</taxon>
        <taxon>Alphaproteobacteria</taxon>
        <taxon>Hyphomicrobiales</taxon>
        <taxon>Rhizobiaceae</taxon>
        <taxon>Peteryoungia</taxon>
    </lineage>
</organism>
<protein>
    <recommendedName>
        <fullName evidence="3">XkdX family protein</fullName>
    </recommendedName>
</protein>
<evidence type="ECO:0000313" key="1">
    <source>
        <dbReference type="EMBL" id="MDQ0422291.1"/>
    </source>
</evidence>
<proteinExistence type="predicted"/>
<comment type="caution">
    <text evidence="1">The sequence shown here is derived from an EMBL/GenBank/DDBJ whole genome shotgun (WGS) entry which is preliminary data.</text>
</comment>
<dbReference type="EMBL" id="JAUSUW010000010">
    <property type="protein sequence ID" value="MDQ0422291.1"/>
    <property type="molecule type" value="Genomic_DNA"/>
</dbReference>